<dbReference type="PANTHER" id="PTHR43806">
    <property type="entry name" value="PEPTIDASE S8"/>
    <property type="match status" value="1"/>
</dbReference>
<dbReference type="Proteomes" id="UP001303889">
    <property type="component" value="Unassembled WGS sequence"/>
</dbReference>
<protein>
    <submittedName>
        <fullName evidence="8">Peptidase S8/S53 domain-containing protein</fullName>
    </submittedName>
</protein>
<reference evidence="8" key="1">
    <citation type="journal article" date="2023" name="Mol. Phylogenet. Evol.">
        <title>Genome-scale phylogeny and comparative genomics of the fungal order Sordariales.</title>
        <authorList>
            <person name="Hensen N."/>
            <person name="Bonometti L."/>
            <person name="Westerberg I."/>
            <person name="Brannstrom I.O."/>
            <person name="Guillou S."/>
            <person name="Cros-Aarteil S."/>
            <person name="Calhoun S."/>
            <person name="Haridas S."/>
            <person name="Kuo A."/>
            <person name="Mondo S."/>
            <person name="Pangilinan J."/>
            <person name="Riley R."/>
            <person name="LaButti K."/>
            <person name="Andreopoulos B."/>
            <person name="Lipzen A."/>
            <person name="Chen C."/>
            <person name="Yan M."/>
            <person name="Daum C."/>
            <person name="Ng V."/>
            <person name="Clum A."/>
            <person name="Steindorff A."/>
            <person name="Ohm R.A."/>
            <person name="Martin F."/>
            <person name="Silar P."/>
            <person name="Natvig D.O."/>
            <person name="Lalanne C."/>
            <person name="Gautier V."/>
            <person name="Ament-Velasquez S.L."/>
            <person name="Kruys A."/>
            <person name="Hutchinson M.I."/>
            <person name="Powell A.J."/>
            <person name="Barry K."/>
            <person name="Miller A.N."/>
            <person name="Grigoriev I.V."/>
            <person name="Debuchy R."/>
            <person name="Gladieux P."/>
            <person name="Hiltunen Thoren M."/>
            <person name="Johannesson H."/>
        </authorList>
    </citation>
    <scope>NUCLEOTIDE SEQUENCE</scope>
    <source>
        <strain evidence="8">CBS 103.79</strain>
    </source>
</reference>
<evidence type="ECO:0000259" key="7">
    <source>
        <dbReference type="Pfam" id="PF00082"/>
    </source>
</evidence>
<dbReference type="Pfam" id="PF00082">
    <property type="entry name" value="Peptidase_S8"/>
    <property type="match status" value="1"/>
</dbReference>
<dbReference type="PROSITE" id="PS00138">
    <property type="entry name" value="SUBTILASE_SER"/>
    <property type="match status" value="1"/>
</dbReference>
<feature type="domain" description="Peptidase S8/S53" evidence="7">
    <location>
        <begin position="229"/>
        <end position="465"/>
    </location>
</feature>
<dbReference type="PANTHER" id="PTHR43806:SF11">
    <property type="entry name" value="CEREVISIN-RELATED"/>
    <property type="match status" value="1"/>
</dbReference>
<dbReference type="GO" id="GO:0006508">
    <property type="term" value="P:proteolysis"/>
    <property type="evidence" value="ECO:0007669"/>
    <property type="project" value="UniProtKB-KW"/>
</dbReference>
<dbReference type="Gene3D" id="3.40.50.200">
    <property type="entry name" value="Peptidase S8/S53 domain"/>
    <property type="match status" value="1"/>
</dbReference>
<comment type="caution">
    <text evidence="5">Lacks conserved residue(s) required for the propagation of feature annotation.</text>
</comment>
<feature type="signal peptide" evidence="6">
    <location>
        <begin position="1"/>
        <end position="27"/>
    </location>
</feature>
<evidence type="ECO:0000256" key="5">
    <source>
        <dbReference type="PROSITE-ProRule" id="PRU01240"/>
    </source>
</evidence>
<evidence type="ECO:0000256" key="3">
    <source>
        <dbReference type="ARBA" id="ARBA00022801"/>
    </source>
</evidence>
<dbReference type="PRINTS" id="PR00723">
    <property type="entry name" value="SUBTILISIN"/>
</dbReference>
<dbReference type="InterPro" id="IPR015500">
    <property type="entry name" value="Peptidase_S8_subtilisin-rel"/>
</dbReference>
<dbReference type="GO" id="GO:0004252">
    <property type="term" value="F:serine-type endopeptidase activity"/>
    <property type="evidence" value="ECO:0007669"/>
    <property type="project" value="InterPro"/>
</dbReference>
<evidence type="ECO:0000256" key="4">
    <source>
        <dbReference type="ARBA" id="ARBA00022825"/>
    </source>
</evidence>
<dbReference type="InterPro" id="IPR050131">
    <property type="entry name" value="Peptidase_S8_subtilisin-like"/>
</dbReference>
<dbReference type="PROSITE" id="PS51892">
    <property type="entry name" value="SUBTILASE"/>
    <property type="match status" value="1"/>
</dbReference>
<dbReference type="EMBL" id="MU855846">
    <property type="protein sequence ID" value="KAK3899012.1"/>
    <property type="molecule type" value="Genomic_DNA"/>
</dbReference>
<keyword evidence="3" id="KW-0378">Hydrolase</keyword>
<dbReference type="CDD" id="cd04843">
    <property type="entry name" value="Peptidases_S8_11"/>
    <property type="match status" value="1"/>
</dbReference>
<dbReference type="AlphaFoldDB" id="A0AAN6RPV3"/>
<evidence type="ECO:0000256" key="1">
    <source>
        <dbReference type="ARBA" id="ARBA00011073"/>
    </source>
</evidence>
<organism evidence="8 9">
    <name type="scientific">Staphylotrichum tortipilum</name>
    <dbReference type="NCBI Taxonomy" id="2831512"/>
    <lineage>
        <taxon>Eukaryota</taxon>
        <taxon>Fungi</taxon>
        <taxon>Dikarya</taxon>
        <taxon>Ascomycota</taxon>
        <taxon>Pezizomycotina</taxon>
        <taxon>Sordariomycetes</taxon>
        <taxon>Sordariomycetidae</taxon>
        <taxon>Sordariales</taxon>
        <taxon>Chaetomiaceae</taxon>
        <taxon>Staphylotrichum</taxon>
    </lineage>
</organism>
<comment type="caution">
    <text evidence="8">The sequence shown here is derived from an EMBL/GenBank/DDBJ whole genome shotgun (WGS) entry which is preliminary data.</text>
</comment>
<dbReference type="InterPro" id="IPR036852">
    <property type="entry name" value="Peptidase_S8/S53_dom_sf"/>
</dbReference>
<accession>A0AAN6RPV3</accession>
<feature type="chain" id="PRO_5043002914" evidence="6">
    <location>
        <begin position="28"/>
        <end position="493"/>
    </location>
</feature>
<keyword evidence="6" id="KW-0732">Signal</keyword>
<keyword evidence="4" id="KW-0720">Serine protease</keyword>
<dbReference type="SUPFAM" id="SSF52743">
    <property type="entry name" value="Subtilisin-like"/>
    <property type="match status" value="1"/>
</dbReference>
<dbReference type="InterPro" id="IPR000209">
    <property type="entry name" value="Peptidase_S8/S53_dom"/>
</dbReference>
<evidence type="ECO:0000313" key="8">
    <source>
        <dbReference type="EMBL" id="KAK3899012.1"/>
    </source>
</evidence>
<name>A0AAN6RPV3_9PEZI</name>
<proteinExistence type="inferred from homology"/>
<keyword evidence="2" id="KW-0645">Protease</keyword>
<evidence type="ECO:0000313" key="9">
    <source>
        <dbReference type="Proteomes" id="UP001303889"/>
    </source>
</evidence>
<comment type="similarity">
    <text evidence="1 5">Belongs to the peptidase S8 family.</text>
</comment>
<gene>
    <name evidence="8" type="ORF">C8A05DRAFT_18488</name>
</gene>
<evidence type="ECO:0000256" key="6">
    <source>
        <dbReference type="SAM" id="SignalP"/>
    </source>
</evidence>
<dbReference type="InterPro" id="IPR034073">
    <property type="entry name" value="Subtilisin_DY-like_dom"/>
</dbReference>
<evidence type="ECO:0000256" key="2">
    <source>
        <dbReference type="ARBA" id="ARBA00022670"/>
    </source>
</evidence>
<reference evidence="8" key="2">
    <citation type="submission" date="2023-05" db="EMBL/GenBank/DDBJ databases">
        <authorList>
            <consortium name="Lawrence Berkeley National Laboratory"/>
            <person name="Steindorff A."/>
            <person name="Hensen N."/>
            <person name="Bonometti L."/>
            <person name="Westerberg I."/>
            <person name="Brannstrom I.O."/>
            <person name="Guillou S."/>
            <person name="Cros-Aarteil S."/>
            <person name="Calhoun S."/>
            <person name="Haridas S."/>
            <person name="Kuo A."/>
            <person name="Mondo S."/>
            <person name="Pangilinan J."/>
            <person name="Riley R."/>
            <person name="Labutti K."/>
            <person name="Andreopoulos B."/>
            <person name="Lipzen A."/>
            <person name="Chen C."/>
            <person name="Yanf M."/>
            <person name="Daum C."/>
            <person name="Ng V."/>
            <person name="Clum A."/>
            <person name="Ohm R."/>
            <person name="Martin F."/>
            <person name="Silar P."/>
            <person name="Natvig D."/>
            <person name="Lalanne C."/>
            <person name="Gautier V."/>
            <person name="Ament-Velasquez S.L."/>
            <person name="Kruys A."/>
            <person name="Hutchinson M.I."/>
            <person name="Powell A.J."/>
            <person name="Barry K."/>
            <person name="Miller A.N."/>
            <person name="Grigoriev I.V."/>
            <person name="Debuchy R."/>
            <person name="Gladieux P."/>
            <person name="Thoren M.H."/>
            <person name="Johannesson H."/>
        </authorList>
    </citation>
    <scope>NUCLEOTIDE SEQUENCE</scope>
    <source>
        <strain evidence="8">CBS 103.79</strain>
    </source>
</reference>
<keyword evidence="9" id="KW-1185">Reference proteome</keyword>
<dbReference type="InterPro" id="IPR023828">
    <property type="entry name" value="Peptidase_S8_Ser-AS"/>
</dbReference>
<sequence length="493" mass="51379">MASAFAAFQWVAIGLLCTLPLFNTVTAAPTPLAEDIPQAAIAIKLNKPTSRTRSLPGPELVRQLIQKAQSGTGLAKRDTTFKVLPLITSITPDDLPAMIHRATDLDPTYEPVDFTAWFQVQFSDHKLPDDGRDPEISQLLNNLAGFHEVASCETLGGAPAPSVHASSNPMFASQGYLSGGGVGIDAQYAWGFPGGDGAGTTIIDIERGWQLTHEDLIAQNITLLSGLNTNDRYGGNLPHGTAVLGELLMRDNTIGGVGIAPSARGHVVGTHRDLNSGPFSENPPDAILSATTFLQPGDLILLEMQAADADYNLWPIEIQDAVYDAIRLATALGITVIEPAGNGGMGLDGPVLRDGDTVPQTFLNRTAPSFRDSGAIMVGAGSSTLPRTRLAFSNHGSRVDVHAWGENIATASVSVGDGYRDSYGVFDGTSGAAPIVAGAALCAQGIVAARRGGGKLAPRELREVMKLGGTGVQGGGIGVQPDLRALIDGGVLV</sequence>